<dbReference type="InterPro" id="IPR029044">
    <property type="entry name" value="Nucleotide-diphossugar_trans"/>
</dbReference>
<reference evidence="6" key="1">
    <citation type="submission" date="2016-10" db="EMBL/GenBank/DDBJ databases">
        <authorList>
            <person name="Varghese N."/>
            <person name="Submissions S."/>
        </authorList>
    </citation>
    <scope>NUCLEOTIDE SEQUENCE [LARGE SCALE GENOMIC DNA]</scope>
    <source>
        <strain evidence="6">DSM 26879</strain>
    </source>
</reference>
<organism evidence="5 6">
    <name type="scientific">Yoonia tamlensis</name>
    <dbReference type="NCBI Taxonomy" id="390270"/>
    <lineage>
        <taxon>Bacteria</taxon>
        <taxon>Pseudomonadati</taxon>
        <taxon>Pseudomonadota</taxon>
        <taxon>Alphaproteobacteria</taxon>
        <taxon>Rhodobacterales</taxon>
        <taxon>Paracoccaceae</taxon>
        <taxon>Yoonia</taxon>
    </lineage>
</organism>
<dbReference type="InterPro" id="IPR050065">
    <property type="entry name" value="GlmU-like"/>
</dbReference>
<evidence type="ECO:0000256" key="3">
    <source>
        <dbReference type="ARBA" id="ARBA00022842"/>
    </source>
</evidence>
<dbReference type="AlphaFoldDB" id="A0A1I6HH10"/>
<dbReference type="PANTHER" id="PTHR43584:SF8">
    <property type="entry name" value="N-ACETYLMURAMATE ALPHA-1-PHOSPHATE URIDYLYLTRANSFERASE"/>
    <property type="match status" value="1"/>
</dbReference>
<evidence type="ECO:0000313" key="6">
    <source>
        <dbReference type="Proteomes" id="UP000199478"/>
    </source>
</evidence>
<name>A0A1I6HH10_9RHOB</name>
<dbReference type="STRING" id="390270.SAMN04488005_2691"/>
<dbReference type="Gene3D" id="3.90.550.10">
    <property type="entry name" value="Spore Coat Polysaccharide Biosynthesis Protein SpsA, Chain A"/>
    <property type="match status" value="1"/>
</dbReference>
<dbReference type="Pfam" id="PF12804">
    <property type="entry name" value="NTP_transf_3"/>
    <property type="match status" value="1"/>
</dbReference>
<feature type="domain" description="MobA-like NTP transferase" evidence="4">
    <location>
        <begin position="6"/>
        <end position="140"/>
    </location>
</feature>
<dbReference type="PANTHER" id="PTHR43584">
    <property type="entry name" value="NUCLEOTIDYL TRANSFERASE"/>
    <property type="match status" value="1"/>
</dbReference>
<evidence type="ECO:0000256" key="1">
    <source>
        <dbReference type="ARBA" id="ARBA00022679"/>
    </source>
</evidence>
<keyword evidence="3" id="KW-0460">Magnesium</keyword>
<dbReference type="SUPFAM" id="SSF53448">
    <property type="entry name" value="Nucleotide-diphospho-sugar transferases"/>
    <property type="match status" value="1"/>
</dbReference>
<keyword evidence="2" id="KW-0548">Nucleotidyltransferase</keyword>
<evidence type="ECO:0000259" key="4">
    <source>
        <dbReference type="Pfam" id="PF12804"/>
    </source>
</evidence>
<dbReference type="Proteomes" id="UP000199478">
    <property type="component" value="Unassembled WGS sequence"/>
</dbReference>
<evidence type="ECO:0000313" key="5">
    <source>
        <dbReference type="EMBL" id="SFR53729.1"/>
    </source>
</evidence>
<dbReference type="OrthoDB" id="9788272at2"/>
<dbReference type="CDD" id="cd06422">
    <property type="entry name" value="NTP_transferase_like_1"/>
    <property type="match status" value="1"/>
</dbReference>
<dbReference type="InterPro" id="IPR025877">
    <property type="entry name" value="MobA-like_NTP_Trfase"/>
</dbReference>
<gene>
    <name evidence="5" type="ORF">SAMN04488005_2691</name>
</gene>
<dbReference type="RefSeq" id="WP_090201071.1">
    <property type="nucleotide sequence ID" value="NZ_FOYP01000002.1"/>
</dbReference>
<dbReference type="EMBL" id="FOYP01000002">
    <property type="protein sequence ID" value="SFR53729.1"/>
    <property type="molecule type" value="Genomic_DNA"/>
</dbReference>
<keyword evidence="1 5" id="KW-0808">Transferase</keyword>
<accession>A0A1I6HH10</accession>
<dbReference type="GO" id="GO:0016779">
    <property type="term" value="F:nucleotidyltransferase activity"/>
    <property type="evidence" value="ECO:0007669"/>
    <property type="project" value="UniProtKB-KW"/>
</dbReference>
<keyword evidence="6" id="KW-1185">Reference proteome</keyword>
<protein>
    <submittedName>
        <fullName evidence="5">MobA-like NTP transferase domain-containing protein</fullName>
    </submittedName>
</protein>
<evidence type="ECO:0000256" key="2">
    <source>
        <dbReference type="ARBA" id="ARBA00022695"/>
    </source>
</evidence>
<proteinExistence type="predicted"/>
<sequence length="223" mass="24266">MKTPILLFAAGLGTRMGALTQNTPKPLVQVAGKPLIDHALALTDIPQIGRKVVNVHYRADQIRAHLAGHDIAISDETDLLRETGGGLRHALPLLAGSPVITMNTDAVWRGPNPIEIALNAWRDDMEALLLVVEKPNVRGHHGKGDFHLDADGQLHRAPDMIYTGVQIIRTETIDHIKESAFSLNFVWNGIAARGGLYGVKYEGHWCDVGQPSSIPIAEAMLHV</sequence>